<protein>
    <submittedName>
        <fullName evidence="1">Glutamate synthase subunit alpha domain-containing protein</fullName>
    </submittedName>
</protein>
<dbReference type="PANTHER" id="PTHR39673">
    <property type="entry name" value="TUNGSTEN FORMYLMETHANOFURAN DEHYDROGENASE, SUBUNIT C (FWDC)"/>
    <property type="match status" value="1"/>
</dbReference>
<organism evidence="1 2">
    <name type="scientific">Methylophaga lonarensis MPL</name>
    <dbReference type="NCBI Taxonomy" id="1286106"/>
    <lineage>
        <taxon>Bacteria</taxon>
        <taxon>Pseudomonadati</taxon>
        <taxon>Pseudomonadota</taxon>
        <taxon>Gammaproteobacteria</taxon>
        <taxon>Thiotrichales</taxon>
        <taxon>Piscirickettsiaceae</taxon>
        <taxon>Methylophaga</taxon>
    </lineage>
</organism>
<dbReference type="OrthoDB" id="287000at2"/>
<keyword evidence="2" id="KW-1185">Reference proteome</keyword>
<dbReference type="Gene3D" id="2.160.20.60">
    <property type="entry name" value="Glutamate synthase, alpha subunit, C-terminal domain"/>
    <property type="match status" value="1"/>
</dbReference>
<dbReference type="Proteomes" id="UP000012019">
    <property type="component" value="Unassembled WGS sequence"/>
</dbReference>
<comment type="caution">
    <text evidence="1">The sequence shown here is derived from an EMBL/GenBank/DDBJ whole genome shotgun (WGS) entry which is preliminary data.</text>
</comment>
<dbReference type="PANTHER" id="PTHR39673:SF5">
    <property type="entry name" value="TUNGSTEN-CONTAINING FORMYLMETHANOFURAN DEHYDROGENASE 2 SUBUNIT C"/>
    <property type="match status" value="1"/>
</dbReference>
<evidence type="ECO:0000313" key="2">
    <source>
        <dbReference type="Proteomes" id="UP000012019"/>
    </source>
</evidence>
<sequence length="241" mass="25629">MTTNNLAEKSATENGVYDLAVQSVRELNQALHDQRHQLTCTEWKVLNPKGQHNIAVGVDKKLTIDIQGHAGYYCAGMNKEADITVHGHAGQGVAENMMSGTVRVKGNASSSAGATAHGGLLIIEGDAGSRCGISMKGVDIVVKGSVGHMSCFMGQAGILAVCGDAGDALGDSLYEAHIYVKGSVKSLGADCIEKEMRPEHIEELTALFERAGVTDQDPKDFKRYGSARQLYNFKVDNAAAY</sequence>
<evidence type="ECO:0000313" key="1">
    <source>
        <dbReference type="EMBL" id="EMR13494.1"/>
    </source>
</evidence>
<dbReference type="InterPro" id="IPR036485">
    <property type="entry name" value="Glu_synth_asu_C_sf"/>
</dbReference>
<dbReference type="RefSeq" id="WP_009725938.1">
    <property type="nucleotide sequence ID" value="NZ_APHR01000021.1"/>
</dbReference>
<dbReference type="eggNOG" id="COG2218">
    <property type="taxonomic scope" value="Bacteria"/>
</dbReference>
<gene>
    <name evidence="1" type="ORF">MPL1_04602</name>
</gene>
<dbReference type="GO" id="GO:0016491">
    <property type="term" value="F:oxidoreductase activity"/>
    <property type="evidence" value="ECO:0007669"/>
    <property type="project" value="InterPro"/>
</dbReference>
<dbReference type="EMBL" id="APHR01000021">
    <property type="protein sequence ID" value="EMR13494.1"/>
    <property type="molecule type" value="Genomic_DNA"/>
</dbReference>
<dbReference type="InterPro" id="IPR012061">
    <property type="entry name" value="Glu_synth_lsu_3"/>
</dbReference>
<dbReference type="SUPFAM" id="SSF69336">
    <property type="entry name" value="Alpha subunit of glutamate synthase, C-terminal domain"/>
    <property type="match status" value="1"/>
</dbReference>
<proteinExistence type="predicted"/>
<dbReference type="CDD" id="cd00504">
    <property type="entry name" value="GXGXG"/>
    <property type="match status" value="1"/>
</dbReference>
<accession>M7PSR2</accession>
<dbReference type="AlphaFoldDB" id="M7PSR2"/>
<dbReference type="STRING" id="1286106.MPL1_04602"/>
<dbReference type="PATRIC" id="fig|1286106.3.peg.924"/>
<name>M7PSR2_9GAMM</name>
<dbReference type="PIRSF" id="PIRSF006519">
    <property type="entry name" value="GOGAT_dom3"/>
    <property type="match status" value="1"/>
</dbReference>
<reference evidence="1 2" key="1">
    <citation type="journal article" date="2013" name="Genome Announc.">
        <title>Draft Genome Sequence of Methylophaga lonarensis MPLT, a Haloalkaliphilic (Non-Methane-Utilizing) Methylotroph.</title>
        <authorList>
            <person name="Shetty S.A."/>
            <person name="Marathe N.P."/>
            <person name="Munot H."/>
            <person name="Antony C.P."/>
            <person name="Dhotre D.P."/>
            <person name="Murrell J.C."/>
            <person name="Shouche Y.S."/>
        </authorList>
    </citation>
    <scope>NUCLEOTIDE SEQUENCE [LARGE SCALE GENOMIC DNA]</scope>
    <source>
        <strain evidence="1 2">MPL</strain>
    </source>
</reference>